<protein>
    <recommendedName>
        <fullName evidence="9">ELM2 domain-containing protein</fullName>
    </recommendedName>
</protein>
<dbReference type="PANTHER" id="PTHR16089">
    <property type="entry name" value="REST COREPRESSOR COREST PROTEIN-RELATED"/>
    <property type="match status" value="1"/>
</dbReference>
<dbReference type="PANTHER" id="PTHR16089:SF40">
    <property type="entry name" value="SUPPRESSOR OF ACTIVATED EGL-4 PROTEIN 1"/>
    <property type="match status" value="1"/>
</dbReference>
<evidence type="ECO:0000313" key="8">
    <source>
        <dbReference type="Proteomes" id="UP001558652"/>
    </source>
</evidence>
<keyword evidence="2" id="KW-0805">Transcription regulation</keyword>
<name>A0ABD0XSE9_9HEMI</name>
<evidence type="ECO:0008006" key="9">
    <source>
        <dbReference type="Google" id="ProtNLM"/>
    </source>
</evidence>
<dbReference type="AlphaFoldDB" id="A0ABD0XSE9"/>
<dbReference type="Gene3D" id="1.10.10.60">
    <property type="entry name" value="Homeodomain-like"/>
    <property type="match status" value="1"/>
</dbReference>
<dbReference type="InterPro" id="IPR001005">
    <property type="entry name" value="SANT/Myb"/>
</dbReference>
<keyword evidence="8" id="KW-1185">Reference proteome</keyword>
<sequence>GNDDGASESSNGVLESDTIPHVNIGAKYQCVVPTCVNTAQVDTDQYDDYLLWDTRINNIATETEIDMYLEFACCAAVPGGGRNKEYALHILHLCKGNVHEAMLKLMQPTPSLPEGHPLLNFEYSDSDRWNAEEMETFHQALMKYEKDFSSVAQEVSSYFTFIVWLLNVAA</sequence>
<evidence type="ECO:0000259" key="5">
    <source>
        <dbReference type="PROSITE" id="PS51156"/>
    </source>
</evidence>
<dbReference type="Proteomes" id="UP001558652">
    <property type="component" value="Unassembled WGS sequence"/>
</dbReference>
<dbReference type="SMART" id="SM01189">
    <property type="entry name" value="ELM2"/>
    <property type="match status" value="1"/>
</dbReference>
<dbReference type="PROSITE" id="PS51156">
    <property type="entry name" value="ELM2"/>
    <property type="match status" value="1"/>
</dbReference>
<dbReference type="EMBL" id="JBFDAA010000023">
    <property type="protein sequence ID" value="KAL1110102.1"/>
    <property type="molecule type" value="Genomic_DNA"/>
</dbReference>
<comment type="subcellular location">
    <subcellularLocation>
        <location evidence="1">Nucleus</location>
    </subcellularLocation>
</comment>
<proteinExistence type="predicted"/>
<accession>A0ABD0XSE9</accession>
<evidence type="ECO:0000259" key="6">
    <source>
        <dbReference type="PROSITE" id="PS51293"/>
    </source>
</evidence>
<gene>
    <name evidence="7" type="ORF">AAG570_008179</name>
</gene>
<dbReference type="InterPro" id="IPR051066">
    <property type="entry name" value="Trans_reg/Corepressor"/>
</dbReference>
<evidence type="ECO:0000313" key="7">
    <source>
        <dbReference type="EMBL" id="KAL1110102.1"/>
    </source>
</evidence>
<dbReference type="PROSITE" id="PS51293">
    <property type="entry name" value="SANT"/>
    <property type="match status" value="1"/>
</dbReference>
<keyword evidence="3" id="KW-0804">Transcription</keyword>
<keyword evidence="4" id="KW-0539">Nucleus</keyword>
<comment type="caution">
    <text evidence="7">The sequence shown here is derived from an EMBL/GenBank/DDBJ whole genome shotgun (WGS) entry which is preliminary data.</text>
</comment>
<dbReference type="InterPro" id="IPR017884">
    <property type="entry name" value="SANT_dom"/>
</dbReference>
<dbReference type="Pfam" id="PF01448">
    <property type="entry name" value="ELM2"/>
    <property type="match status" value="1"/>
</dbReference>
<dbReference type="CDD" id="cd00167">
    <property type="entry name" value="SANT"/>
    <property type="match status" value="1"/>
</dbReference>
<dbReference type="GO" id="GO:0005634">
    <property type="term" value="C:nucleus"/>
    <property type="evidence" value="ECO:0007669"/>
    <property type="project" value="UniProtKB-SubCell"/>
</dbReference>
<evidence type="ECO:0000256" key="4">
    <source>
        <dbReference type="ARBA" id="ARBA00023242"/>
    </source>
</evidence>
<reference evidence="7 8" key="1">
    <citation type="submission" date="2024-07" db="EMBL/GenBank/DDBJ databases">
        <title>Chromosome-level genome assembly of the water stick insect Ranatra chinensis (Heteroptera: Nepidae).</title>
        <authorList>
            <person name="Liu X."/>
        </authorList>
    </citation>
    <scope>NUCLEOTIDE SEQUENCE [LARGE SCALE GENOMIC DNA]</scope>
    <source>
        <strain evidence="7">Cailab_2021Rc</strain>
        <tissue evidence="7">Muscle</tissue>
    </source>
</reference>
<evidence type="ECO:0000256" key="3">
    <source>
        <dbReference type="ARBA" id="ARBA00023163"/>
    </source>
</evidence>
<evidence type="ECO:0000256" key="2">
    <source>
        <dbReference type="ARBA" id="ARBA00023015"/>
    </source>
</evidence>
<organism evidence="7 8">
    <name type="scientific">Ranatra chinensis</name>
    <dbReference type="NCBI Taxonomy" id="642074"/>
    <lineage>
        <taxon>Eukaryota</taxon>
        <taxon>Metazoa</taxon>
        <taxon>Ecdysozoa</taxon>
        <taxon>Arthropoda</taxon>
        <taxon>Hexapoda</taxon>
        <taxon>Insecta</taxon>
        <taxon>Pterygota</taxon>
        <taxon>Neoptera</taxon>
        <taxon>Paraneoptera</taxon>
        <taxon>Hemiptera</taxon>
        <taxon>Heteroptera</taxon>
        <taxon>Panheteroptera</taxon>
        <taxon>Nepomorpha</taxon>
        <taxon>Nepidae</taxon>
        <taxon>Ranatrinae</taxon>
        <taxon>Ranatra</taxon>
    </lineage>
</organism>
<evidence type="ECO:0000256" key="1">
    <source>
        <dbReference type="ARBA" id="ARBA00004123"/>
    </source>
</evidence>
<dbReference type="InterPro" id="IPR000949">
    <property type="entry name" value="ELM2_dom"/>
</dbReference>
<feature type="domain" description="SANT" evidence="6">
    <location>
        <begin position="124"/>
        <end position="155"/>
    </location>
</feature>
<feature type="non-terminal residue" evidence="7">
    <location>
        <position position="1"/>
    </location>
</feature>
<feature type="domain" description="ELM2" evidence="5">
    <location>
        <begin position="20"/>
        <end position="109"/>
    </location>
</feature>